<accession>A0A8T2RL58</accession>
<gene>
    <name evidence="2" type="ORF">KP509_26G038100</name>
</gene>
<sequence>MGLWHAAQWPIHARVRIVQAFLQPYVMYYLLLLDWWKSHLHAFECLLKNFLWNKMHNRATVLSTWDYVCQPRSTDGLGILNLLSHLQATRVAFIMRITAPQKPLWMDVFWKSMENAKLCYKGIWKLDPWNKFFSHAPIQTSLSTLSFVLRSFKMTLSHLNWNGRQRYMGNSFASLSPYWSFLSNPPLAFSLGASARYLNNKGIDSIAKCYDSKWEILPFAVIRRTFAVGPTYRSKWIQMVRFLQQFQVPLSIVASDPWKDWLLAKHTRWWTGKASTYYSSLLPHESIAGQCNIRWKLKKTPSWWHARFRTLWDSLCSFRMKIFMWRIFTGHFTLGALLSNHGLQGVRCPHYASHHENMRHTFWMCPAIQRWWNILFLFPMWDVKPTKFSSTFLLFVSGDSVLNWIRVTCVFLLLWSIWKFRNSKAFNNKG</sequence>
<organism evidence="2 3">
    <name type="scientific">Ceratopteris richardii</name>
    <name type="common">Triangle waterfern</name>
    <dbReference type="NCBI Taxonomy" id="49495"/>
    <lineage>
        <taxon>Eukaryota</taxon>
        <taxon>Viridiplantae</taxon>
        <taxon>Streptophyta</taxon>
        <taxon>Embryophyta</taxon>
        <taxon>Tracheophyta</taxon>
        <taxon>Polypodiopsida</taxon>
        <taxon>Polypodiidae</taxon>
        <taxon>Polypodiales</taxon>
        <taxon>Pteridineae</taxon>
        <taxon>Pteridaceae</taxon>
        <taxon>Parkerioideae</taxon>
        <taxon>Ceratopteris</taxon>
    </lineage>
</organism>
<name>A0A8T2RL58_CERRI</name>
<dbReference type="EMBL" id="CM035431">
    <property type="protein sequence ID" value="KAH7296770.1"/>
    <property type="molecule type" value="Genomic_DNA"/>
</dbReference>
<protein>
    <recommendedName>
        <fullName evidence="1">Reverse transcriptase zinc-binding domain-containing protein</fullName>
    </recommendedName>
</protein>
<keyword evidence="3" id="KW-1185">Reference proteome</keyword>
<evidence type="ECO:0000259" key="1">
    <source>
        <dbReference type="Pfam" id="PF13966"/>
    </source>
</evidence>
<proteinExistence type="predicted"/>
<evidence type="ECO:0000313" key="2">
    <source>
        <dbReference type="EMBL" id="KAH7296770.1"/>
    </source>
</evidence>
<dbReference type="Pfam" id="PF13966">
    <property type="entry name" value="zf-RVT"/>
    <property type="match status" value="1"/>
</dbReference>
<comment type="caution">
    <text evidence="2">The sequence shown here is derived from an EMBL/GenBank/DDBJ whole genome shotgun (WGS) entry which is preliminary data.</text>
</comment>
<dbReference type="OrthoDB" id="696485at2759"/>
<feature type="domain" description="Reverse transcriptase zinc-binding" evidence="1">
    <location>
        <begin position="308"/>
        <end position="372"/>
    </location>
</feature>
<dbReference type="Proteomes" id="UP000825935">
    <property type="component" value="Chromosome 26"/>
</dbReference>
<reference evidence="2" key="1">
    <citation type="submission" date="2021-08" db="EMBL/GenBank/DDBJ databases">
        <title>WGS assembly of Ceratopteris richardii.</title>
        <authorList>
            <person name="Marchant D.B."/>
            <person name="Chen G."/>
            <person name="Jenkins J."/>
            <person name="Shu S."/>
            <person name="Leebens-Mack J."/>
            <person name="Grimwood J."/>
            <person name="Schmutz J."/>
            <person name="Soltis P."/>
            <person name="Soltis D."/>
            <person name="Chen Z.-H."/>
        </authorList>
    </citation>
    <scope>NUCLEOTIDE SEQUENCE</scope>
    <source>
        <strain evidence="2">Whitten #5841</strain>
        <tissue evidence="2">Leaf</tissue>
    </source>
</reference>
<evidence type="ECO:0000313" key="3">
    <source>
        <dbReference type="Proteomes" id="UP000825935"/>
    </source>
</evidence>
<dbReference type="AlphaFoldDB" id="A0A8T2RL58"/>
<dbReference type="InterPro" id="IPR026960">
    <property type="entry name" value="RVT-Znf"/>
</dbReference>